<evidence type="ECO:0000256" key="1">
    <source>
        <dbReference type="ARBA" id="ARBA00022729"/>
    </source>
</evidence>
<dbReference type="AlphaFoldDB" id="A0A2S1QZ35"/>
<dbReference type="EMBL" id="CP029186">
    <property type="protein sequence ID" value="AWH85660.1"/>
    <property type="molecule type" value="Genomic_DNA"/>
</dbReference>
<protein>
    <recommendedName>
        <fullName evidence="4">Secretion system C-terminal sorting domain-containing protein</fullName>
    </recommendedName>
</protein>
<sequence length="26" mass="2864">MGLADGLYFVRIQAGNKSITKKLIVK</sequence>
<proteinExistence type="predicted"/>
<dbReference type="NCBIfam" id="TIGR04183">
    <property type="entry name" value="Por_Secre_tail"/>
    <property type="match status" value="1"/>
</dbReference>
<evidence type="ECO:0008006" key="4">
    <source>
        <dbReference type="Google" id="ProtNLM"/>
    </source>
</evidence>
<organism evidence="2 3">
    <name type="scientific">Flavobacterium album</name>
    <dbReference type="NCBI Taxonomy" id="2175091"/>
    <lineage>
        <taxon>Bacteria</taxon>
        <taxon>Pseudomonadati</taxon>
        <taxon>Bacteroidota</taxon>
        <taxon>Flavobacteriia</taxon>
        <taxon>Flavobacteriales</taxon>
        <taxon>Flavobacteriaceae</taxon>
        <taxon>Flavobacterium</taxon>
    </lineage>
</organism>
<dbReference type="KEGG" id="falb:HYN59_11320"/>
<keyword evidence="1" id="KW-0732">Signal</keyword>
<dbReference type="InterPro" id="IPR026444">
    <property type="entry name" value="Secre_tail"/>
</dbReference>
<name>A0A2S1QZ35_9FLAO</name>
<keyword evidence="3" id="KW-1185">Reference proteome</keyword>
<dbReference type="Proteomes" id="UP000244929">
    <property type="component" value="Chromosome"/>
</dbReference>
<reference evidence="2 3" key="1">
    <citation type="submission" date="2018-04" db="EMBL/GenBank/DDBJ databases">
        <title>Genome sequencing of Flavobacterium sp. HYN0059.</title>
        <authorList>
            <person name="Yi H."/>
            <person name="Baek C."/>
        </authorList>
    </citation>
    <scope>NUCLEOTIDE SEQUENCE [LARGE SCALE GENOMIC DNA]</scope>
    <source>
        <strain evidence="2 3">HYN0059</strain>
    </source>
</reference>
<accession>A0A2S1QZ35</accession>
<gene>
    <name evidence="2" type="ORF">HYN59_11320</name>
</gene>
<evidence type="ECO:0000313" key="3">
    <source>
        <dbReference type="Proteomes" id="UP000244929"/>
    </source>
</evidence>
<evidence type="ECO:0000313" key="2">
    <source>
        <dbReference type="EMBL" id="AWH85660.1"/>
    </source>
</evidence>